<reference evidence="4" key="1">
    <citation type="journal article" date="2019" name="Int. J. Syst. Evol. Microbiol.">
        <title>The Global Catalogue of Microorganisms (GCM) 10K type strain sequencing project: providing services to taxonomists for standard genome sequencing and annotation.</title>
        <authorList>
            <consortium name="The Broad Institute Genomics Platform"/>
            <consortium name="The Broad Institute Genome Sequencing Center for Infectious Disease"/>
            <person name="Wu L."/>
            <person name="Ma J."/>
        </authorList>
    </citation>
    <scope>NUCLEOTIDE SEQUENCE [LARGE SCALE GENOMIC DNA]</scope>
    <source>
        <strain evidence="4">JCM 17441</strain>
    </source>
</reference>
<dbReference type="InterPro" id="IPR013538">
    <property type="entry name" value="ASHA1/2-like_C"/>
</dbReference>
<evidence type="ECO:0000313" key="4">
    <source>
        <dbReference type="Proteomes" id="UP001500620"/>
    </source>
</evidence>
<accession>A0ABP8DKF1</accession>
<dbReference type="InterPro" id="IPR023393">
    <property type="entry name" value="START-like_dom_sf"/>
</dbReference>
<dbReference type="EMBL" id="BAABAT010000030">
    <property type="protein sequence ID" value="GAA4258261.1"/>
    <property type="molecule type" value="Genomic_DNA"/>
</dbReference>
<dbReference type="Proteomes" id="UP001500620">
    <property type="component" value="Unassembled WGS sequence"/>
</dbReference>
<gene>
    <name evidence="3" type="ORF">GCM10022255_078280</name>
</gene>
<comment type="caution">
    <text evidence="3">The sequence shown here is derived from an EMBL/GenBank/DDBJ whole genome shotgun (WGS) entry which is preliminary data.</text>
</comment>
<dbReference type="RefSeq" id="WP_345135197.1">
    <property type="nucleotide sequence ID" value="NZ_BAABAT010000030.1"/>
</dbReference>
<evidence type="ECO:0000313" key="3">
    <source>
        <dbReference type="EMBL" id="GAA4258261.1"/>
    </source>
</evidence>
<dbReference type="Gene3D" id="3.30.530.20">
    <property type="match status" value="1"/>
</dbReference>
<name>A0ABP8DKF1_9ACTN</name>
<comment type="similarity">
    <text evidence="1">Belongs to the AHA1 family.</text>
</comment>
<dbReference type="SUPFAM" id="SSF55961">
    <property type="entry name" value="Bet v1-like"/>
    <property type="match status" value="1"/>
</dbReference>
<keyword evidence="4" id="KW-1185">Reference proteome</keyword>
<sequence length="158" mass="17881">MVQTVEAVRREVVVGVGRERAFEIFTAEMTSWWPSAHHIGSAPIERIVIEPRTGGRWFTVHQDGSETYTGFVTVWDPPGRFVVTWQIGSDWKYHDDLVTTVDVRFDEEAPGRTRVRLEHRDLDAFGADAAAMRETFEQPGAWDGTLSAYAARIEEEAA</sequence>
<feature type="domain" description="Activator of Hsp90 ATPase homologue 1/2-like C-terminal" evidence="2">
    <location>
        <begin position="18"/>
        <end position="138"/>
    </location>
</feature>
<evidence type="ECO:0000259" key="2">
    <source>
        <dbReference type="Pfam" id="PF08327"/>
    </source>
</evidence>
<dbReference type="Pfam" id="PF08327">
    <property type="entry name" value="AHSA1"/>
    <property type="match status" value="1"/>
</dbReference>
<proteinExistence type="inferred from homology"/>
<evidence type="ECO:0000256" key="1">
    <source>
        <dbReference type="ARBA" id="ARBA00006817"/>
    </source>
</evidence>
<protein>
    <submittedName>
        <fullName evidence="3">SRPBCC family protein</fullName>
    </submittedName>
</protein>
<organism evidence="3 4">
    <name type="scientific">Dactylosporangium darangshiense</name>
    <dbReference type="NCBI Taxonomy" id="579108"/>
    <lineage>
        <taxon>Bacteria</taxon>
        <taxon>Bacillati</taxon>
        <taxon>Actinomycetota</taxon>
        <taxon>Actinomycetes</taxon>
        <taxon>Micromonosporales</taxon>
        <taxon>Micromonosporaceae</taxon>
        <taxon>Dactylosporangium</taxon>
    </lineage>
</organism>